<dbReference type="EMBL" id="DROK01000074">
    <property type="protein sequence ID" value="HHI96718.1"/>
    <property type="molecule type" value="Genomic_DNA"/>
</dbReference>
<reference evidence="2" key="1">
    <citation type="journal article" date="2020" name="mSystems">
        <title>Genome- and Community-Level Interaction Insights into Carbon Utilization and Element Cycling Functions of Hydrothermarchaeota in Hydrothermal Sediment.</title>
        <authorList>
            <person name="Zhou Z."/>
            <person name="Liu Y."/>
            <person name="Xu W."/>
            <person name="Pan J."/>
            <person name="Luo Z.H."/>
            <person name="Li M."/>
        </authorList>
    </citation>
    <scope>NUCLEOTIDE SEQUENCE [LARGE SCALE GENOMIC DNA]</scope>
    <source>
        <strain evidence="2">HyVt-533</strain>
    </source>
</reference>
<dbReference type="InterPro" id="IPR000795">
    <property type="entry name" value="T_Tr_GTP-bd_dom"/>
</dbReference>
<dbReference type="InterPro" id="IPR027417">
    <property type="entry name" value="P-loop_NTPase"/>
</dbReference>
<name>A0A7V5NYU7_9BACT</name>
<feature type="non-terminal residue" evidence="2">
    <location>
        <position position="39"/>
    </location>
</feature>
<dbReference type="GO" id="GO:0003924">
    <property type="term" value="F:GTPase activity"/>
    <property type="evidence" value="ECO:0007669"/>
    <property type="project" value="InterPro"/>
</dbReference>
<dbReference type="Pfam" id="PF00009">
    <property type="entry name" value="GTP_EFTU"/>
    <property type="match status" value="1"/>
</dbReference>
<evidence type="ECO:0000259" key="1">
    <source>
        <dbReference type="Pfam" id="PF00009"/>
    </source>
</evidence>
<organism evidence="2">
    <name type="scientific">Thermodesulfatator atlanticus</name>
    <dbReference type="NCBI Taxonomy" id="501497"/>
    <lineage>
        <taxon>Bacteria</taxon>
        <taxon>Pseudomonadati</taxon>
        <taxon>Thermodesulfobacteriota</taxon>
        <taxon>Thermodesulfobacteria</taxon>
        <taxon>Thermodesulfobacteriales</taxon>
        <taxon>Thermodesulfatatoraceae</taxon>
        <taxon>Thermodesulfatator</taxon>
    </lineage>
</organism>
<gene>
    <name evidence="2" type="ORF">ENJ96_02580</name>
</gene>
<dbReference type="GO" id="GO:0005525">
    <property type="term" value="F:GTP binding"/>
    <property type="evidence" value="ECO:0007669"/>
    <property type="project" value="InterPro"/>
</dbReference>
<sequence length="39" mass="4301">MSKPKFERKKPHLNIGTIGHIDHGKSTLTSAITKVLSTK</sequence>
<evidence type="ECO:0000313" key="2">
    <source>
        <dbReference type="EMBL" id="HHI96718.1"/>
    </source>
</evidence>
<accession>A0A7V5NYU7</accession>
<dbReference type="SUPFAM" id="SSF52540">
    <property type="entry name" value="P-loop containing nucleoside triphosphate hydrolases"/>
    <property type="match status" value="1"/>
</dbReference>
<dbReference type="InterPro" id="IPR050055">
    <property type="entry name" value="EF-Tu_GTPase"/>
</dbReference>
<dbReference type="Gene3D" id="3.40.50.300">
    <property type="entry name" value="P-loop containing nucleotide triphosphate hydrolases"/>
    <property type="match status" value="1"/>
</dbReference>
<proteinExistence type="predicted"/>
<dbReference type="PANTHER" id="PTHR43721">
    <property type="entry name" value="ELONGATION FACTOR TU-RELATED"/>
    <property type="match status" value="1"/>
</dbReference>
<feature type="domain" description="Tr-type G" evidence="1">
    <location>
        <begin position="10"/>
        <end position="37"/>
    </location>
</feature>
<dbReference type="AlphaFoldDB" id="A0A7V5NYU7"/>
<dbReference type="GO" id="GO:0003746">
    <property type="term" value="F:translation elongation factor activity"/>
    <property type="evidence" value="ECO:0007669"/>
    <property type="project" value="TreeGrafter"/>
</dbReference>
<dbReference type="PANTHER" id="PTHR43721:SF22">
    <property type="entry name" value="ELONGATION FACTOR TU, MITOCHONDRIAL"/>
    <property type="match status" value="1"/>
</dbReference>
<comment type="caution">
    <text evidence="2">The sequence shown here is derived from an EMBL/GenBank/DDBJ whole genome shotgun (WGS) entry which is preliminary data.</text>
</comment>
<protein>
    <recommendedName>
        <fullName evidence="1">Tr-type G domain-containing protein</fullName>
    </recommendedName>
</protein>
<dbReference type="Proteomes" id="UP000886101">
    <property type="component" value="Unassembled WGS sequence"/>
</dbReference>